<evidence type="ECO:0000256" key="4">
    <source>
        <dbReference type="ARBA" id="ARBA00023136"/>
    </source>
</evidence>
<comment type="subcellular location">
    <subcellularLocation>
        <location evidence="1">Membrane</location>
    </subcellularLocation>
</comment>
<organism evidence="5 6">
    <name type="scientific">Xylaria hypoxylon</name>
    <dbReference type="NCBI Taxonomy" id="37992"/>
    <lineage>
        <taxon>Eukaryota</taxon>
        <taxon>Fungi</taxon>
        <taxon>Dikarya</taxon>
        <taxon>Ascomycota</taxon>
        <taxon>Pezizomycotina</taxon>
        <taxon>Sordariomycetes</taxon>
        <taxon>Xylariomycetidae</taxon>
        <taxon>Xylariales</taxon>
        <taxon>Xylariaceae</taxon>
        <taxon>Xylaria</taxon>
    </lineage>
</organism>
<keyword evidence="6" id="KW-1185">Reference proteome</keyword>
<evidence type="ECO:0000256" key="3">
    <source>
        <dbReference type="ARBA" id="ARBA00022989"/>
    </source>
</evidence>
<dbReference type="Gene3D" id="1.20.120.550">
    <property type="entry name" value="Membrane associated eicosanoid/glutathione metabolism-like domain"/>
    <property type="match status" value="1"/>
</dbReference>
<dbReference type="InterPro" id="IPR001129">
    <property type="entry name" value="Membr-assoc_MAPEG"/>
</dbReference>
<sequence length="154" mass="16515">MAPLSFLAENNISYFTIPVALLAALWPRSQSAFKEPGKKYFDAANPRTFASRLEKSDLDKETVSRILRAEAASANGMEGLPIFAAAVVAGNSAGLSTTALNSLSIAYIVSRVVYNWVYIFLGGNRKLAGLRTPIWFVGISSALALFVKAGLAKL</sequence>
<accession>A0A4Z0YUN6</accession>
<keyword evidence="2" id="KW-0812">Transmembrane</keyword>
<dbReference type="PANTHER" id="PTHR35371">
    <property type="entry name" value="INNER MEMBRANE PROTEIN"/>
    <property type="match status" value="1"/>
</dbReference>
<dbReference type="EMBL" id="SKBN01000138">
    <property type="protein sequence ID" value="TGJ82183.1"/>
    <property type="molecule type" value="Genomic_DNA"/>
</dbReference>
<dbReference type="AlphaFoldDB" id="A0A4Z0YUN6"/>
<evidence type="ECO:0000256" key="1">
    <source>
        <dbReference type="ARBA" id="ARBA00004370"/>
    </source>
</evidence>
<dbReference type="Pfam" id="PF01124">
    <property type="entry name" value="MAPEG"/>
    <property type="match status" value="1"/>
</dbReference>
<dbReference type="PANTHER" id="PTHR35371:SF1">
    <property type="entry name" value="BLR7753 PROTEIN"/>
    <property type="match status" value="1"/>
</dbReference>
<keyword evidence="3" id="KW-1133">Transmembrane helix</keyword>
<gene>
    <name evidence="5" type="ORF">E0Z10_g6584</name>
</gene>
<dbReference type="OrthoDB" id="2122304at2759"/>
<dbReference type="Proteomes" id="UP000297716">
    <property type="component" value="Unassembled WGS sequence"/>
</dbReference>
<reference evidence="5 6" key="1">
    <citation type="submission" date="2019-03" db="EMBL/GenBank/DDBJ databases">
        <title>Draft genome sequence of Xylaria hypoxylon DSM 108379, a ubiquitous saprotrophic-parasitic fungi on hardwood.</title>
        <authorList>
            <person name="Buettner E."/>
            <person name="Leonhardt S."/>
            <person name="Gebauer A.M."/>
            <person name="Liers C."/>
            <person name="Hofrichter M."/>
            <person name="Kellner H."/>
        </authorList>
    </citation>
    <scope>NUCLEOTIDE SEQUENCE [LARGE SCALE GENOMIC DNA]</scope>
    <source>
        <strain evidence="5 6">DSM 108379</strain>
    </source>
</reference>
<proteinExistence type="predicted"/>
<evidence type="ECO:0000313" key="6">
    <source>
        <dbReference type="Proteomes" id="UP000297716"/>
    </source>
</evidence>
<evidence type="ECO:0000313" key="5">
    <source>
        <dbReference type="EMBL" id="TGJ82183.1"/>
    </source>
</evidence>
<protein>
    <submittedName>
        <fullName evidence="5">Uncharacterized protein</fullName>
    </submittedName>
</protein>
<dbReference type="GO" id="GO:0016020">
    <property type="term" value="C:membrane"/>
    <property type="evidence" value="ECO:0007669"/>
    <property type="project" value="UniProtKB-SubCell"/>
</dbReference>
<dbReference type="InterPro" id="IPR023352">
    <property type="entry name" value="MAPEG-like_dom_sf"/>
</dbReference>
<keyword evidence="4" id="KW-0472">Membrane</keyword>
<evidence type="ECO:0000256" key="2">
    <source>
        <dbReference type="ARBA" id="ARBA00022692"/>
    </source>
</evidence>
<name>A0A4Z0YUN6_9PEZI</name>
<comment type="caution">
    <text evidence="5">The sequence shown here is derived from an EMBL/GenBank/DDBJ whole genome shotgun (WGS) entry which is preliminary data.</text>
</comment>
<dbReference type="SUPFAM" id="SSF161084">
    <property type="entry name" value="MAPEG domain-like"/>
    <property type="match status" value="1"/>
</dbReference>